<dbReference type="AlphaFoldDB" id="V9H6C4"/>
<evidence type="ECO:0008006" key="4">
    <source>
        <dbReference type="Google" id="ProtNLM"/>
    </source>
</evidence>
<keyword evidence="3" id="KW-1185">Reference proteome</keyword>
<feature type="transmembrane region" description="Helical" evidence="1">
    <location>
        <begin position="6"/>
        <end position="24"/>
    </location>
</feature>
<protein>
    <recommendedName>
        <fullName evidence="4">FeoB-associated Cys-rich membrane protein</fullName>
    </recommendedName>
</protein>
<sequence length="47" mass="4837">MGIQELIVAAIVLGCVVFVARKYVFKPKSKQQSCGSKSGCGKCGGCG</sequence>
<keyword evidence="1" id="KW-1133">Transmembrane helix</keyword>
<proteinExistence type="predicted"/>
<reference evidence="2 3" key="2">
    <citation type="submission" date="2011-10" db="EMBL/GenBank/DDBJ databases">
        <title>The Genome Sequence of Simonsiella muelleri ATCC 29453.</title>
        <authorList>
            <consortium name="The Broad Institute Genome Sequencing Platform"/>
            <consortium name="The Broad Institute Genome Sequencing Center for Infectious Disease"/>
            <person name="Earl A."/>
            <person name="Ward D."/>
            <person name="Feldgarden M."/>
            <person name="Gevers D."/>
            <person name="Izard J."/>
            <person name="Baranova O.V."/>
            <person name="Blanton J.M."/>
            <person name="Tanner A.C."/>
            <person name="Dewhirst F."/>
            <person name="Young S.K."/>
            <person name="Zeng Q."/>
            <person name="Gargeya S."/>
            <person name="Fitzgerald M."/>
            <person name="Haas B."/>
            <person name="Abouelleil A."/>
            <person name="Alvarado L."/>
            <person name="Arachchi H.M."/>
            <person name="Berlin A."/>
            <person name="Brown A."/>
            <person name="Chapman S.B."/>
            <person name="Chen Z."/>
            <person name="Dunbar C."/>
            <person name="Freedman E."/>
            <person name="Gearin G."/>
            <person name="Goldberg J."/>
            <person name="Griggs A."/>
            <person name="Gujja S."/>
            <person name="Heiman D."/>
            <person name="Howarth C."/>
            <person name="Larson L."/>
            <person name="Lui A."/>
            <person name="MacDonald P.J.P."/>
            <person name="Montmayeur A."/>
            <person name="Murphy C."/>
            <person name="Neiman D."/>
            <person name="Pearson M."/>
            <person name="Priest M."/>
            <person name="Roberts A."/>
            <person name="Saif S."/>
            <person name="Shea T."/>
            <person name="Shenoy N."/>
            <person name="Sisk P."/>
            <person name="Stolte C."/>
            <person name="Sykes S."/>
            <person name="Wortman J."/>
            <person name="Nusbaum C."/>
            <person name="Birren B."/>
        </authorList>
    </citation>
    <scope>NUCLEOTIDE SEQUENCE [LARGE SCALE GENOMIC DNA]</scope>
    <source>
        <strain evidence="2 3">ATCC 29453</strain>
    </source>
</reference>
<dbReference type="Proteomes" id="UP000017813">
    <property type="component" value="Unassembled WGS sequence"/>
</dbReference>
<keyword evidence="1" id="KW-0472">Membrane</keyword>
<evidence type="ECO:0000313" key="2">
    <source>
        <dbReference type="EMBL" id="EFG31579.1"/>
    </source>
</evidence>
<dbReference type="STRING" id="641147.HMPREF9021_00851"/>
<evidence type="ECO:0000313" key="3">
    <source>
        <dbReference type="Proteomes" id="UP000017813"/>
    </source>
</evidence>
<dbReference type="RefSeq" id="WP_002641626.1">
    <property type="nucleotide sequence ID" value="NZ_CP019448.1"/>
</dbReference>
<accession>V9H6C4</accession>
<name>V9H6C4_9NEIS</name>
<dbReference type="HOGENOM" id="CLU_197468_7_0_4"/>
<gene>
    <name evidence="2" type="ORF">HMPREF9021_00851</name>
</gene>
<keyword evidence="1" id="KW-0812">Transmembrane</keyword>
<comment type="caution">
    <text evidence="2">The sequence shown here is derived from an EMBL/GenBank/DDBJ whole genome shotgun (WGS) entry which is preliminary data.</text>
</comment>
<dbReference type="EMBL" id="ADCY02000018">
    <property type="protein sequence ID" value="EFG31579.1"/>
    <property type="molecule type" value="Genomic_DNA"/>
</dbReference>
<organism evidence="2 3">
    <name type="scientific">Simonsiella muelleri ATCC 29453</name>
    <dbReference type="NCBI Taxonomy" id="641147"/>
    <lineage>
        <taxon>Bacteria</taxon>
        <taxon>Pseudomonadati</taxon>
        <taxon>Pseudomonadota</taxon>
        <taxon>Betaproteobacteria</taxon>
        <taxon>Neisseriales</taxon>
        <taxon>Neisseriaceae</taxon>
        <taxon>Simonsiella</taxon>
    </lineage>
</organism>
<reference evidence="2 3" key="1">
    <citation type="submission" date="2010-03" db="EMBL/GenBank/DDBJ databases">
        <authorList>
            <consortium name="The Broad Institute Genome Sequencing Platform"/>
            <person name="Ward D."/>
            <person name="Earl A."/>
            <person name="Feldgarden M."/>
            <person name="Gevers D."/>
            <person name="Young S."/>
            <person name="Zeng Q."/>
            <person name="Koehrsen M."/>
            <person name="Alvarado L."/>
            <person name="Berlin A.M."/>
            <person name="Borenstein D."/>
            <person name="Chapman S.B."/>
            <person name="Chen Z."/>
            <person name="Engels R."/>
            <person name="Freedman E."/>
            <person name="Gellesch M."/>
            <person name="Goldberg J."/>
            <person name="Griggs A."/>
            <person name="Gujja S."/>
            <person name="Heilman E.R."/>
            <person name="Heiman D.I."/>
            <person name="Hepburn T.A."/>
            <person name="Howarth C."/>
            <person name="Jen D."/>
            <person name="Larson L."/>
            <person name="Mehta T."/>
            <person name="Park D."/>
            <person name="Pearson M."/>
            <person name="Richards J."/>
            <person name="Roberts A."/>
            <person name="Saif S."/>
            <person name="Shea T.D."/>
            <person name="Shenoy N."/>
            <person name="Sisk P."/>
            <person name="Stolte C."/>
            <person name="Sykes S.N."/>
            <person name="Walk T."/>
            <person name="White J."/>
            <person name="Yandava C."/>
            <person name="Izard J."/>
            <person name="Baranova O.V."/>
            <person name="Blanton J.M."/>
            <person name="Tanner A.C."/>
            <person name="Dewhirst F."/>
            <person name="Haas B."/>
            <person name="Nusbaum C."/>
            <person name="Birren B."/>
        </authorList>
    </citation>
    <scope>NUCLEOTIDE SEQUENCE [LARGE SCALE GENOMIC DNA]</scope>
    <source>
        <strain evidence="2 3">ATCC 29453</strain>
    </source>
</reference>
<evidence type="ECO:0000256" key="1">
    <source>
        <dbReference type="SAM" id="Phobius"/>
    </source>
</evidence>
<dbReference type="eggNOG" id="ENOG5033FWF">
    <property type="taxonomic scope" value="Bacteria"/>
</dbReference>